<evidence type="ECO:0000313" key="3">
    <source>
        <dbReference type="Proteomes" id="UP000274694"/>
    </source>
</evidence>
<feature type="domain" description="DUF397" evidence="1">
    <location>
        <begin position="5"/>
        <end position="57"/>
    </location>
</feature>
<name>A0ABX9Y694_MICCH</name>
<dbReference type="EMBL" id="QGTA01000148">
    <property type="protein sequence ID" value="RQW94539.1"/>
    <property type="molecule type" value="Genomic_DNA"/>
</dbReference>
<organism evidence="2 3">
    <name type="scientific">Micromonospora chalcea</name>
    <dbReference type="NCBI Taxonomy" id="1874"/>
    <lineage>
        <taxon>Bacteria</taxon>
        <taxon>Bacillati</taxon>
        <taxon>Actinomycetota</taxon>
        <taxon>Actinomycetes</taxon>
        <taxon>Micromonosporales</taxon>
        <taxon>Micromonosporaceae</taxon>
        <taxon>Micromonospora</taxon>
    </lineage>
</organism>
<dbReference type="RefSeq" id="WP_083297088.1">
    <property type="nucleotide sequence ID" value="NZ_JBITWN010000002.1"/>
</dbReference>
<proteinExistence type="predicted"/>
<protein>
    <submittedName>
        <fullName evidence="2">DUF397 domain-containing protein</fullName>
    </submittedName>
</protein>
<gene>
    <name evidence="2" type="ORF">DLJ60_08890</name>
</gene>
<evidence type="ECO:0000259" key="1">
    <source>
        <dbReference type="Pfam" id="PF04149"/>
    </source>
</evidence>
<dbReference type="Pfam" id="PF04149">
    <property type="entry name" value="DUF397"/>
    <property type="match status" value="1"/>
</dbReference>
<evidence type="ECO:0000313" key="2">
    <source>
        <dbReference type="EMBL" id="RQW94539.1"/>
    </source>
</evidence>
<dbReference type="Proteomes" id="UP000274694">
    <property type="component" value="Unassembled WGS sequence"/>
</dbReference>
<reference evidence="2 3" key="1">
    <citation type="submission" date="2018-05" db="EMBL/GenBank/DDBJ databases">
        <title>Micromonospora from Atacama Desert.</title>
        <authorList>
            <person name="Carro L."/>
            <person name="Goodfellow M."/>
            <person name="Klenk H.-P."/>
        </authorList>
    </citation>
    <scope>NUCLEOTIDE SEQUENCE [LARGE SCALE GENOMIC DNA]</scope>
    <source>
        <strain evidence="2 3">LB41</strain>
    </source>
</reference>
<accession>A0ABX9Y694</accession>
<comment type="caution">
    <text evidence="2">The sequence shown here is derived from an EMBL/GenBank/DDBJ whole genome shotgun (WGS) entry which is preliminary data.</text>
</comment>
<dbReference type="InterPro" id="IPR007278">
    <property type="entry name" value="DUF397"/>
</dbReference>
<sequence length="58" mass="6653">MTDTSWKKSRRSLAGDNNCVEVRLTPHFTAVRDSKNPDGSRLYFTKEAWMTFVSTLKA</sequence>
<keyword evidence="3" id="KW-1185">Reference proteome</keyword>